<keyword evidence="2" id="KW-1185">Reference proteome</keyword>
<dbReference type="AlphaFoldDB" id="A0AAD7SV72"/>
<gene>
    <name evidence="1" type="ORF">AAFF_G00228150</name>
</gene>
<accession>A0AAD7SV72</accession>
<organism evidence="1 2">
    <name type="scientific">Aldrovandia affinis</name>
    <dbReference type="NCBI Taxonomy" id="143900"/>
    <lineage>
        <taxon>Eukaryota</taxon>
        <taxon>Metazoa</taxon>
        <taxon>Chordata</taxon>
        <taxon>Craniata</taxon>
        <taxon>Vertebrata</taxon>
        <taxon>Euteleostomi</taxon>
        <taxon>Actinopterygii</taxon>
        <taxon>Neopterygii</taxon>
        <taxon>Teleostei</taxon>
        <taxon>Notacanthiformes</taxon>
        <taxon>Halosauridae</taxon>
        <taxon>Aldrovandia</taxon>
    </lineage>
</organism>
<evidence type="ECO:0000313" key="2">
    <source>
        <dbReference type="Proteomes" id="UP001221898"/>
    </source>
</evidence>
<name>A0AAD7SV72_9TELE</name>
<reference evidence="1" key="1">
    <citation type="journal article" date="2023" name="Science">
        <title>Genome structures resolve the early diversification of teleost fishes.</title>
        <authorList>
            <person name="Parey E."/>
            <person name="Louis A."/>
            <person name="Montfort J."/>
            <person name="Bouchez O."/>
            <person name="Roques C."/>
            <person name="Iampietro C."/>
            <person name="Lluch J."/>
            <person name="Castinel A."/>
            <person name="Donnadieu C."/>
            <person name="Desvignes T."/>
            <person name="Floi Bucao C."/>
            <person name="Jouanno E."/>
            <person name="Wen M."/>
            <person name="Mejri S."/>
            <person name="Dirks R."/>
            <person name="Jansen H."/>
            <person name="Henkel C."/>
            <person name="Chen W.J."/>
            <person name="Zahm M."/>
            <person name="Cabau C."/>
            <person name="Klopp C."/>
            <person name="Thompson A.W."/>
            <person name="Robinson-Rechavi M."/>
            <person name="Braasch I."/>
            <person name="Lecointre G."/>
            <person name="Bobe J."/>
            <person name="Postlethwait J.H."/>
            <person name="Berthelot C."/>
            <person name="Roest Crollius H."/>
            <person name="Guiguen Y."/>
        </authorList>
    </citation>
    <scope>NUCLEOTIDE SEQUENCE</scope>
    <source>
        <strain evidence="1">NC1722</strain>
    </source>
</reference>
<evidence type="ECO:0000313" key="1">
    <source>
        <dbReference type="EMBL" id="KAJ8409414.1"/>
    </source>
</evidence>
<comment type="caution">
    <text evidence="1">The sequence shown here is derived from an EMBL/GenBank/DDBJ whole genome shotgun (WGS) entry which is preliminary data.</text>
</comment>
<dbReference type="EMBL" id="JAINUG010000030">
    <property type="protein sequence ID" value="KAJ8409414.1"/>
    <property type="molecule type" value="Genomic_DNA"/>
</dbReference>
<sequence>MVNHGSPHRLGYTGDVIYWIRSPWPRSLPPHLERKCTQHRRLVESACISPVRLINARDYTEKGTLRDHKDLPDAMELQFSLGAL</sequence>
<proteinExistence type="predicted"/>
<protein>
    <submittedName>
        <fullName evidence="1">Uncharacterized protein</fullName>
    </submittedName>
</protein>
<dbReference type="Proteomes" id="UP001221898">
    <property type="component" value="Unassembled WGS sequence"/>
</dbReference>